<dbReference type="KEGG" id="pmx:PERMA_1405"/>
<reference evidence="2 3" key="1">
    <citation type="journal article" date="2009" name="J. Bacteriol.">
        <title>Complete and draft genome sequences of six members of the Aquificales.</title>
        <authorList>
            <person name="Reysenbach A.L."/>
            <person name="Hamamura N."/>
            <person name="Podar M."/>
            <person name="Griffiths E."/>
            <person name="Ferreira S."/>
            <person name="Hochstein R."/>
            <person name="Heidelberg J."/>
            <person name="Johnson J."/>
            <person name="Mead D."/>
            <person name="Pohorille A."/>
            <person name="Sarmiento M."/>
            <person name="Schweighofer K."/>
            <person name="Seshadri R."/>
            <person name="Voytek M.A."/>
        </authorList>
    </citation>
    <scope>NUCLEOTIDE SEQUENCE [LARGE SCALE GENOMIC DNA]</scope>
    <source>
        <strain evidence="3">DSM 14350 / EX-H1</strain>
    </source>
</reference>
<dbReference type="AlphaFoldDB" id="C0QR77"/>
<dbReference type="RefSeq" id="WP_012675412.1">
    <property type="nucleotide sequence ID" value="NC_012440.1"/>
</dbReference>
<keyword evidence="3" id="KW-1185">Reference proteome</keyword>
<keyword evidence="1" id="KW-0472">Membrane</keyword>
<dbReference type="EMBL" id="CP001230">
    <property type="protein sequence ID" value="ACO03173.1"/>
    <property type="molecule type" value="Genomic_DNA"/>
</dbReference>
<name>C0QR77_PERMH</name>
<sequence length="91" mass="10313">MEILKKAVIFFSGVIVYLFIFSVTDYLIPGTFLSEHYSLTVALVIISGFCSNILINRFLYRLCIIRSILYSFYSLLLLTGTAFVLSLKEGV</sequence>
<organism evidence="2 3">
    <name type="scientific">Persephonella marina (strain DSM 14350 / EX-H1)</name>
    <dbReference type="NCBI Taxonomy" id="123214"/>
    <lineage>
        <taxon>Bacteria</taxon>
        <taxon>Pseudomonadati</taxon>
        <taxon>Aquificota</taxon>
        <taxon>Aquificia</taxon>
        <taxon>Aquificales</taxon>
        <taxon>Hydrogenothermaceae</taxon>
        <taxon>Persephonella</taxon>
    </lineage>
</organism>
<protein>
    <submittedName>
        <fullName evidence="2">Uncharacterized protein</fullName>
    </submittedName>
</protein>
<feature type="transmembrane region" description="Helical" evidence="1">
    <location>
        <begin position="36"/>
        <end position="55"/>
    </location>
</feature>
<dbReference type="PaxDb" id="123214-PERMA_1405"/>
<dbReference type="STRING" id="123214.PERMA_1405"/>
<accession>C0QR77</accession>
<keyword evidence="1" id="KW-0812">Transmembrane</keyword>
<feature type="transmembrane region" description="Helical" evidence="1">
    <location>
        <begin position="67"/>
        <end position="87"/>
    </location>
</feature>
<keyword evidence="1" id="KW-1133">Transmembrane helix</keyword>
<evidence type="ECO:0000313" key="3">
    <source>
        <dbReference type="Proteomes" id="UP000001366"/>
    </source>
</evidence>
<evidence type="ECO:0000256" key="1">
    <source>
        <dbReference type="SAM" id="Phobius"/>
    </source>
</evidence>
<proteinExistence type="predicted"/>
<feature type="transmembrane region" description="Helical" evidence="1">
    <location>
        <begin position="7"/>
        <end position="24"/>
    </location>
</feature>
<evidence type="ECO:0000313" key="2">
    <source>
        <dbReference type="EMBL" id="ACO03173.1"/>
    </source>
</evidence>
<dbReference type="Proteomes" id="UP000001366">
    <property type="component" value="Chromosome"/>
</dbReference>
<gene>
    <name evidence="2" type="ordered locus">PERMA_1405</name>
</gene>
<dbReference type="HOGENOM" id="CLU_2424342_0_0_0"/>